<comment type="caution">
    <text evidence="1">The sequence shown here is derived from an EMBL/GenBank/DDBJ whole genome shotgun (WGS) entry which is preliminary data.</text>
</comment>
<reference evidence="1 2" key="1">
    <citation type="submission" date="2019-06" db="EMBL/GenBank/DDBJ databases">
        <title>Pseudomonas bimorpha sp. nov. isolated from bovine raw milk and skim milk concentrate.</title>
        <authorList>
            <person name="Hofmann K."/>
            <person name="Huptas C."/>
            <person name="Doll E."/>
            <person name="Scherer S."/>
            <person name="Wenning M."/>
        </authorList>
    </citation>
    <scope>NUCLEOTIDE SEQUENCE [LARGE SCALE GENOMIC DNA]</scope>
    <source>
        <strain evidence="1 2">DSM 108989</strain>
    </source>
</reference>
<dbReference type="RefSeq" id="WP_146387336.1">
    <property type="nucleotide sequence ID" value="NZ_VFIO01000012.1"/>
</dbReference>
<dbReference type="Proteomes" id="UP000318428">
    <property type="component" value="Unassembled WGS sequence"/>
</dbReference>
<evidence type="ECO:0008006" key="3">
    <source>
        <dbReference type="Google" id="ProtNLM"/>
    </source>
</evidence>
<dbReference type="InterPro" id="IPR011047">
    <property type="entry name" value="Quinoprotein_ADH-like_sf"/>
</dbReference>
<name>A0ABY3GCB9_9PSED</name>
<sequence length="337" mass="37612">MNNAKNTSITFGASCAINDDMLYVSSFIDALPHDTDYTRMFVLNLKLPGAWFYHDIPDKTVTSVAMRHASSEVPRATYALCSDGTIEIYNSTAVITETIPIHKNAGGMSSITHIDDKVYACGAGNQIYCRDSDTWIETAQNLRELAQNIVNSIIEKISSKQEINIIELTGTARTLTSLECIKGTHDDNVYACGTNGTVLHWDGLEWQTVHSGTRQHLHDIHCVTADDIIMCGHNGVVIRGNHRIGFKRLLIEKTDVNFWSVRLFNQTLYLGSTSGLFNVHEKNLVKTRFDSLALPSHISIESMDATDQTLWVVTTTFVLRLNSNAWELIEHPDNVPL</sequence>
<proteinExistence type="predicted"/>
<evidence type="ECO:0000313" key="1">
    <source>
        <dbReference type="EMBL" id="TWR86180.1"/>
    </source>
</evidence>
<dbReference type="EMBL" id="VFIO01000012">
    <property type="protein sequence ID" value="TWR86180.1"/>
    <property type="molecule type" value="Genomic_DNA"/>
</dbReference>
<evidence type="ECO:0000313" key="2">
    <source>
        <dbReference type="Proteomes" id="UP000318428"/>
    </source>
</evidence>
<dbReference type="Gene3D" id="2.130.10.10">
    <property type="entry name" value="YVTN repeat-like/Quinoprotein amine dehydrogenase"/>
    <property type="match status" value="1"/>
</dbReference>
<organism evidence="1 2">
    <name type="scientific">Pseudomonas saxonica</name>
    <dbReference type="NCBI Taxonomy" id="2600598"/>
    <lineage>
        <taxon>Bacteria</taxon>
        <taxon>Pseudomonadati</taxon>
        <taxon>Pseudomonadota</taxon>
        <taxon>Gammaproteobacteria</taxon>
        <taxon>Pseudomonadales</taxon>
        <taxon>Pseudomonadaceae</taxon>
        <taxon>Pseudomonas</taxon>
    </lineage>
</organism>
<gene>
    <name evidence="1" type="ORF">FJD38_21265</name>
</gene>
<keyword evidence="2" id="KW-1185">Reference proteome</keyword>
<accession>A0ABY3GCB9</accession>
<dbReference type="SUPFAM" id="SSF50998">
    <property type="entry name" value="Quinoprotein alcohol dehydrogenase-like"/>
    <property type="match status" value="1"/>
</dbReference>
<protein>
    <recommendedName>
        <fullName evidence="3">WD40 repeat domain-containing protein</fullName>
    </recommendedName>
</protein>
<dbReference type="InterPro" id="IPR015943">
    <property type="entry name" value="WD40/YVTN_repeat-like_dom_sf"/>
</dbReference>